<evidence type="ECO:0000313" key="3">
    <source>
        <dbReference type="EMBL" id="ODQ74405.1"/>
    </source>
</evidence>
<evidence type="ECO:0000313" key="4">
    <source>
        <dbReference type="Proteomes" id="UP000094385"/>
    </source>
</evidence>
<proteinExistence type="predicted"/>
<name>A0A1E3Q9N3_LIPST</name>
<dbReference type="Proteomes" id="UP000094385">
    <property type="component" value="Unassembled WGS sequence"/>
</dbReference>
<organism evidence="3 4">
    <name type="scientific">Lipomyces starkeyi NRRL Y-11557</name>
    <dbReference type="NCBI Taxonomy" id="675824"/>
    <lineage>
        <taxon>Eukaryota</taxon>
        <taxon>Fungi</taxon>
        <taxon>Dikarya</taxon>
        <taxon>Ascomycota</taxon>
        <taxon>Saccharomycotina</taxon>
        <taxon>Lipomycetes</taxon>
        <taxon>Lipomycetales</taxon>
        <taxon>Lipomycetaceae</taxon>
        <taxon>Lipomyces</taxon>
    </lineage>
</organism>
<dbReference type="GO" id="GO:0046983">
    <property type="term" value="F:protein dimerization activity"/>
    <property type="evidence" value="ECO:0007669"/>
    <property type="project" value="InterPro"/>
</dbReference>
<dbReference type="Pfam" id="PF05699">
    <property type="entry name" value="Dimer_Tnp_hAT"/>
    <property type="match status" value="1"/>
</dbReference>
<keyword evidence="4" id="KW-1185">Reference proteome</keyword>
<accession>A0A1E3Q9N3</accession>
<feature type="region of interest" description="Disordered" evidence="1">
    <location>
        <begin position="61"/>
        <end position="105"/>
    </location>
</feature>
<evidence type="ECO:0000259" key="2">
    <source>
        <dbReference type="Pfam" id="PF05699"/>
    </source>
</evidence>
<dbReference type="STRING" id="675824.A0A1E3Q9N3"/>
<dbReference type="InterPro" id="IPR012337">
    <property type="entry name" value="RNaseH-like_sf"/>
</dbReference>
<dbReference type="EMBL" id="KV454292">
    <property type="protein sequence ID" value="ODQ74405.1"/>
    <property type="molecule type" value="Genomic_DNA"/>
</dbReference>
<sequence length="105" mass="11540">MAVDILSILPMSAECERLFSSRGLMVTPLRSRLEATTIGLAQTLWSWLKAGVIHDSVMDVPELDTENQREEGSDPVKDDFTKESGDDTRAVSPPEDGDGEVVTLY</sequence>
<dbReference type="SUPFAM" id="SSF53098">
    <property type="entry name" value="Ribonuclease H-like"/>
    <property type="match status" value="1"/>
</dbReference>
<feature type="domain" description="HAT C-terminal dimerisation" evidence="2">
    <location>
        <begin position="1"/>
        <end position="47"/>
    </location>
</feature>
<protein>
    <recommendedName>
        <fullName evidence="2">HAT C-terminal dimerisation domain-containing protein</fullName>
    </recommendedName>
</protein>
<reference evidence="3 4" key="1">
    <citation type="journal article" date="2016" name="Proc. Natl. Acad. Sci. U.S.A.">
        <title>Comparative genomics of biotechnologically important yeasts.</title>
        <authorList>
            <person name="Riley R."/>
            <person name="Haridas S."/>
            <person name="Wolfe K.H."/>
            <person name="Lopes M.R."/>
            <person name="Hittinger C.T."/>
            <person name="Goeker M."/>
            <person name="Salamov A.A."/>
            <person name="Wisecaver J.H."/>
            <person name="Long T.M."/>
            <person name="Calvey C.H."/>
            <person name="Aerts A.L."/>
            <person name="Barry K.W."/>
            <person name="Choi C."/>
            <person name="Clum A."/>
            <person name="Coughlan A.Y."/>
            <person name="Deshpande S."/>
            <person name="Douglass A.P."/>
            <person name="Hanson S.J."/>
            <person name="Klenk H.-P."/>
            <person name="LaButti K.M."/>
            <person name="Lapidus A."/>
            <person name="Lindquist E.A."/>
            <person name="Lipzen A.M."/>
            <person name="Meier-Kolthoff J.P."/>
            <person name="Ohm R.A."/>
            <person name="Otillar R.P."/>
            <person name="Pangilinan J.L."/>
            <person name="Peng Y."/>
            <person name="Rokas A."/>
            <person name="Rosa C.A."/>
            <person name="Scheuner C."/>
            <person name="Sibirny A.A."/>
            <person name="Slot J.C."/>
            <person name="Stielow J.B."/>
            <person name="Sun H."/>
            <person name="Kurtzman C.P."/>
            <person name="Blackwell M."/>
            <person name="Grigoriev I.V."/>
            <person name="Jeffries T.W."/>
        </authorList>
    </citation>
    <scope>NUCLEOTIDE SEQUENCE [LARGE SCALE GENOMIC DNA]</scope>
    <source>
        <strain evidence="3 4">NRRL Y-11557</strain>
    </source>
</reference>
<feature type="non-terminal residue" evidence="3">
    <location>
        <position position="105"/>
    </location>
</feature>
<gene>
    <name evidence="3" type="ORF">LIPSTDRAFT_70023</name>
</gene>
<evidence type="ECO:0000256" key="1">
    <source>
        <dbReference type="SAM" id="MobiDB-lite"/>
    </source>
</evidence>
<dbReference type="AlphaFoldDB" id="A0A1E3Q9N3"/>
<dbReference type="OrthoDB" id="3944237at2759"/>
<feature type="compositionally biased region" description="Basic and acidic residues" evidence="1">
    <location>
        <begin position="66"/>
        <end position="89"/>
    </location>
</feature>
<dbReference type="InterPro" id="IPR008906">
    <property type="entry name" value="HATC_C_dom"/>
</dbReference>